<keyword evidence="2" id="KW-1185">Reference proteome</keyword>
<dbReference type="Proteomes" id="UP001159641">
    <property type="component" value="Unassembled WGS sequence"/>
</dbReference>
<gene>
    <name evidence="1" type="ORF">J1605_002856</name>
</gene>
<proteinExistence type="predicted"/>
<evidence type="ECO:0000313" key="2">
    <source>
        <dbReference type="Proteomes" id="UP001159641"/>
    </source>
</evidence>
<protein>
    <submittedName>
        <fullName evidence="1">Uncharacterized protein</fullName>
    </submittedName>
</protein>
<dbReference type="AlphaFoldDB" id="A0AB34HW09"/>
<comment type="caution">
    <text evidence="1">The sequence shown here is derived from an EMBL/GenBank/DDBJ whole genome shotgun (WGS) entry which is preliminary data.</text>
</comment>
<accession>A0AB34HW09</accession>
<sequence>MTCFRGKSENPSCTCHFSNSFSLKYSNAKVPYFGGAHLNPSGAKRASLVAQWLSICLLMQGARVRALVWEDPTCRGATRPVSHNY</sequence>
<evidence type="ECO:0000313" key="1">
    <source>
        <dbReference type="EMBL" id="KAJ8795232.1"/>
    </source>
</evidence>
<dbReference type="EMBL" id="JAIQCJ010000586">
    <property type="protein sequence ID" value="KAJ8795232.1"/>
    <property type="molecule type" value="Genomic_DNA"/>
</dbReference>
<organism evidence="1 2">
    <name type="scientific">Eschrichtius robustus</name>
    <name type="common">California gray whale</name>
    <name type="synonym">Eschrichtius gibbosus</name>
    <dbReference type="NCBI Taxonomy" id="9764"/>
    <lineage>
        <taxon>Eukaryota</taxon>
        <taxon>Metazoa</taxon>
        <taxon>Chordata</taxon>
        <taxon>Craniata</taxon>
        <taxon>Vertebrata</taxon>
        <taxon>Euteleostomi</taxon>
        <taxon>Mammalia</taxon>
        <taxon>Eutheria</taxon>
        <taxon>Laurasiatheria</taxon>
        <taxon>Artiodactyla</taxon>
        <taxon>Whippomorpha</taxon>
        <taxon>Cetacea</taxon>
        <taxon>Mysticeti</taxon>
        <taxon>Eschrichtiidae</taxon>
        <taxon>Eschrichtius</taxon>
    </lineage>
</organism>
<reference evidence="1 2" key="1">
    <citation type="submission" date="2022-11" db="EMBL/GenBank/DDBJ databases">
        <title>Whole genome sequence of Eschrichtius robustus ER-17-0199.</title>
        <authorList>
            <person name="Bruniche-Olsen A."/>
            <person name="Black A.N."/>
            <person name="Fields C.J."/>
            <person name="Walden K."/>
            <person name="Dewoody J.A."/>
        </authorList>
    </citation>
    <scope>NUCLEOTIDE SEQUENCE [LARGE SCALE GENOMIC DNA]</scope>
    <source>
        <strain evidence="1">ER-17-0199</strain>
        <tissue evidence="1">Blubber</tissue>
    </source>
</reference>
<name>A0AB34HW09_ESCRO</name>